<dbReference type="SUPFAM" id="SSF46626">
    <property type="entry name" value="Cytochrome c"/>
    <property type="match status" value="1"/>
</dbReference>
<gene>
    <name evidence="7" type="ORF">ACM44_07835</name>
</gene>
<comment type="caution">
    <text evidence="7">The sequence shown here is derived from an EMBL/GenBank/DDBJ whole genome shotgun (WGS) entry which is preliminary data.</text>
</comment>
<keyword evidence="8" id="KW-1185">Reference proteome</keyword>
<dbReference type="AlphaFoldDB" id="A0A0J7LQG5"/>
<dbReference type="PATRIC" id="fig|1304281.5.peg.1675"/>
<sequence length="292" mass="32763">MKQRTPVYITILVILVILFIVYFMFVQSTSFLTSPYFWGTAVISVILALIHHAIGDLIENQKFSKLNQAEKAQYLELRKTPYFKGLYQSAFQKQSNTEEKDILIDHGFDGIMELDNQLPKWWLGLFWFGVAYCIVYILAYSFTDFAHQTSEYDAEYKAQTASIAEYIKNTPPPTIENATYSPDNIAAGEEVFKTNCVSCHGEGGKGGIGPNLTDNSWINQPEKTLFKNVFHVVENGSPNNPAMQAWGKNGVLTGFDIQNVAAYVYHINQEVQPITPAQGGAAPQGTVAHWEK</sequence>
<dbReference type="Pfam" id="PF13442">
    <property type="entry name" value="Cytochrome_CBB3"/>
    <property type="match status" value="1"/>
</dbReference>
<evidence type="ECO:0000256" key="5">
    <source>
        <dbReference type="SAM" id="Phobius"/>
    </source>
</evidence>
<feature type="transmembrane region" description="Helical" evidence="5">
    <location>
        <begin position="121"/>
        <end position="142"/>
    </location>
</feature>
<dbReference type="InterPro" id="IPR032858">
    <property type="entry name" value="CcoP_N"/>
</dbReference>
<evidence type="ECO:0000256" key="4">
    <source>
        <dbReference type="PROSITE-ProRule" id="PRU00433"/>
    </source>
</evidence>
<keyword evidence="3 4" id="KW-0408">Iron</keyword>
<feature type="domain" description="Cytochrome c" evidence="6">
    <location>
        <begin position="183"/>
        <end position="268"/>
    </location>
</feature>
<dbReference type="InterPro" id="IPR050597">
    <property type="entry name" value="Cytochrome_c_Oxidase_Subunit"/>
</dbReference>
<dbReference type="InterPro" id="IPR009056">
    <property type="entry name" value="Cyt_c-like_dom"/>
</dbReference>
<evidence type="ECO:0000313" key="8">
    <source>
        <dbReference type="Proteomes" id="UP000035900"/>
    </source>
</evidence>
<evidence type="ECO:0000313" key="7">
    <source>
        <dbReference type="EMBL" id="KMQ71300.1"/>
    </source>
</evidence>
<dbReference type="STRING" id="1304281.ACM44_07835"/>
<dbReference type="Gene3D" id="1.10.760.10">
    <property type="entry name" value="Cytochrome c-like domain"/>
    <property type="match status" value="1"/>
</dbReference>
<evidence type="ECO:0000256" key="1">
    <source>
        <dbReference type="ARBA" id="ARBA00022617"/>
    </source>
</evidence>
<evidence type="ECO:0000256" key="3">
    <source>
        <dbReference type="ARBA" id="ARBA00023004"/>
    </source>
</evidence>
<accession>A0A0J7LQG5</accession>
<keyword evidence="5" id="KW-0472">Membrane</keyword>
<keyword evidence="2 4" id="KW-0479">Metal-binding</keyword>
<evidence type="ECO:0000256" key="2">
    <source>
        <dbReference type="ARBA" id="ARBA00022723"/>
    </source>
</evidence>
<feature type="transmembrane region" description="Helical" evidence="5">
    <location>
        <begin position="37"/>
        <end position="58"/>
    </location>
</feature>
<proteinExistence type="predicted"/>
<dbReference type="InterPro" id="IPR038414">
    <property type="entry name" value="CcoP_N_sf"/>
</dbReference>
<dbReference type="EMBL" id="LFNG01000009">
    <property type="protein sequence ID" value="KMQ71300.1"/>
    <property type="molecule type" value="Genomic_DNA"/>
</dbReference>
<keyword evidence="5" id="KW-0812">Transmembrane</keyword>
<dbReference type="OrthoDB" id="9811281at2"/>
<feature type="transmembrane region" description="Helical" evidence="5">
    <location>
        <begin position="7"/>
        <end position="25"/>
    </location>
</feature>
<keyword evidence="5" id="KW-1133">Transmembrane helix</keyword>
<dbReference type="RefSeq" id="WP_048499467.1">
    <property type="nucleotide sequence ID" value="NZ_LFNG01000009.1"/>
</dbReference>
<keyword evidence="1 4" id="KW-0349">Heme</keyword>
<evidence type="ECO:0000259" key="6">
    <source>
        <dbReference type="PROSITE" id="PS51007"/>
    </source>
</evidence>
<protein>
    <submittedName>
        <fullName evidence="7">Cytochrome C</fullName>
    </submittedName>
</protein>
<dbReference type="GO" id="GO:0046872">
    <property type="term" value="F:metal ion binding"/>
    <property type="evidence" value="ECO:0007669"/>
    <property type="project" value="UniProtKB-KW"/>
</dbReference>
<dbReference type="GO" id="GO:0020037">
    <property type="term" value="F:heme binding"/>
    <property type="evidence" value="ECO:0007669"/>
    <property type="project" value="InterPro"/>
</dbReference>
<dbReference type="PANTHER" id="PTHR33751">
    <property type="entry name" value="CBB3-TYPE CYTOCHROME C OXIDASE SUBUNIT FIXP"/>
    <property type="match status" value="1"/>
</dbReference>
<dbReference type="Pfam" id="PF14715">
    <property type="entry name" value="FixP_N"/>
    <property type="match status" value="1"/>
</dbReference>
<dbReference type="Proteomes" id="UP000035900">
    <property type="component" value="Unassembled WGS sequence"/>
</dbReference>
<dbReference type="Gene3D" id="6.10.280.130">
    <property type="match status" value="1"/>
</dbReference>
<organism evidence="7 8">
    <name type="scientific">Chryseobacterium koreense CCUG 49689</name>
    <dbReference type="NCBI Taxonomy" id="1304281"/>
    <lineage>
        <taxon>Bacteria</taxon>
        <taxon>Pseudomonadati</taxon>
        <taxon>Bacteroidota</taxon>
        <taxon>Flavobacteriia</taxon>
        <taxon>Flavobacteriales</taxon>
        <taxon>Weeksellaceae</taxon>
        <taxon>Chryseobacterium group</taxon>
        <taxon>Chryseobacterium</taxon>
    </lineage>
</organism>
<dbReference type="GO" id="GO:0009055">
    <property type="term" value="F:electron transfer activity"/>
    <property type="evidence" value="ECO:0007669"/>
    <property type="project" value="InterPro"/>
</dbReference>
<name>A0A0J7LQG5_9FLAO</name>
<dbReference type="InterPro" id="IPR036909">
    <property type="entry name" value="Cyt_c-like_dom_sf"/>
</dbReference>
<dbReference type="PROSITE" id="PS51007">
    <property type="entry name" value="CYTC"/>
    <property type="match status" value="1"/>
</dbReference>
<reference evidence="7 8" key="1">
    <citation type="journal article" date="2004" name="Int. J. Syst. Evol. Microbiol.">
        <title>Kaistella koreensis gen. nov., sp. nov., a novel member of the Chryseobacterium-Bergeyella-Riemerella branch.</title>
        <authorList>
            <person name="Kim M.K."/>
            <person name="Im W.T."/>
            <person name="Shin Y.K."/>
            <person name="Lim J.H."/>
            <person name="Kim S.H."/>
            <person name="Lee B.C."/>
            <person name="Park M.Y."/>
            <person name="Lee K.Y."/>
            <person name="Lee S.T."/>
        </authorList>
    </citation>
    <scope>NUCLEOTIDE SEQUENCE [LARGE SCALE GENOMIC DNA]</scope>
    <source>
        <strain evidence="7 8">CCUG 49689</strain>
    </source>
</reference>
<dbReference type="PANTHER" id="PTHR33751:SF1">
    <property type="entry name" value="CBB3-TYPE CYTOCHROME C OXIDASE SUBUNIT FIXP"/>
    <property type="match status" value="1"/>
</dbReference>